<comment type="caution">
    <text evidence="7">The sequence shown here is derived from an EMBL/GenBank/DDBJ whole genome shotgun (WGS) entry which is preliminary data.</text>
</comment>
<keyword evidence="5" id="KW-0676">Redox-active center</keyword>
<dbReference type="Proteomes" id="UP000185783">
    <property type="component" value="Unassembled WGS sequence"/>
</dbReference>
<dbReference type="EMBL" id="LVVZ01000010">
    <property type="protein sequence ID" value="OKL44809.1"/>
    <property type="molecule type" value="Genomic_DNA"/>
</dbReference>
<evidence type="ECO:0000256" key="3">
    <source>
        <dbReference type="ARBA" id="ARBA00022448"/>
    </source>
</evidence>
<dbReference type="GO" id="GO:0015038">
    <property type="term" value="F:glutathione disulfide oxidoreductase activity"/>
    <property type="evidence" value="ECO:0007669"/>
    <property type="project" value="UniProtKB-UniRule"/>
</dbReference>
<gene>
    <name evidence="7" type="ORF">A3843_05765</name>
</gene>
<name>A0A1U7JJB2_9HYPH</name>
<dbReference type="Pfam" id="PF00462">
    <property type="entry name" value="Glutaredoxin"/>
    <property type="match status" value="1"/>
</dbReference>
<keyword evidence="4 5" id="KW-0249">Electron transport</keyword>
<dbReference type="InterPro" id="IPR011900">
    <property type="entry name" value="GRX_bact"/>
</dbReference>
<protein>
    <recommendedName>
        <fullName evidence="5">Glutaredoxin</fullName>
    </recommendedName>
</protein>
<evidence type="ECO:0000256" key="4">
    <source>
        <dbReference type="ARBA" id="ARBA00022982"/>
    </source>
</evidence>
<dbReference type="PRINTS" id="PR00160">
    <property type="entry name" value="GLUTAREDOXIN"/>
</dbReference>
<dbReference type="AlphaFoldDB" id="A0A1U7JJB2"/>
<evidence type="ECO:0000313" key="7">
    <source>
        <dbReference type="EMBL" id="OKL44809.1"/>
    </source>
</evidence>
<reference evidence="7 8" key="1">
    <citation type="submission" date="2016-03" db="EMBL/GenBank/DDBJ databases">
        <title>Genome sequence of Nesiotobacter sp. nov., a moderately halophilic alphaproteobacterium isolated from the Yellow Sea, China.</title>
        <authorList>
            <person name="Zhang G."/>
            <person name="Zhang R."/>
        </authorList>
    </citation>
    <scope>NUCLEOTIDE SEQUENCE [LARGE SCALE GENOMIC DNA]</scope>
    <source>
        <strain evidence="7 8">WB1-6</strain>
    </source>
</reference>
<evidence type="ECO:0000259" key="6">
    <source>
        <dbReference type="Pfam" id="PF00462"/>
    </source>
</evidence>
<dbReference type="GO" id="GO:0005737">
    <property type="term" value="C:cytoplasm"/>
    <property type="evidence" value="ECO:0007669"/>
    <property type="project" value="TreeGrafter"/>
</dbReference>
<dbReference type="NCBIfam" id="TIGR02181">
    <property type="entry name" value="GRX_bact"/>
    <property type="match status" value="1"/>
</dbReference>
<dbReference type="SUPFAM" id="SSF52833">
    <property type="entry name" value="Thioredoxin-like"/>
    <property type="match status" value="1"/>
</dbReference>
<dbReference type="Gene3D" id="3.40.30.10">
    <property type="entry name" value="Glutaredoxin"/>
    <property type="match status" value="1"/>
</dbReference>
<accession>A0A1U7JJB2</accession>
<evidence type="ECO:0000256" key="2">
    <source>
        <dbReference type="ARBA" id="ARBA00007787"/>
    </source>
</evidence>
<dbReference type="RefSeq" id="WP_028481320.1">
    <property type="nucleotide sequence ID" value="NZ_LVVZ01000010.1"/>
</dbReference>
<dbReference type="STRING" id="197461.A3843_05765"/>
<evidence type="ECO:0000256" key="1">
    <source>
        <dbReference type="ARBA" id="ARBA00002549"/>
    </source>
</evidence>
<organism evidence="7 8">
    <name type="scientific">Pseudovibrio exalbescens</name>
    <dbReference type="NCBI Taxonomy" id="197461"/>
    <lineage>
        <taxon>Bacteria</taxon>
        <taxon>Pseudomonadati</taxon>
        <taxon>Pseudomonadota</taxon>
        <taxon>Alphaproteobacteria</taxon>
        <taxon>Hyphomicrobiales</taxon>
        <taxon>Stappiaceae</taxon>
        <taxon>Pseudovibrio</taxon>
    </lineage>
</organism>
<dbReference type="PANTHER" id="PTHR45694:SF18">
    <property type="entry name" value="GLUTAREDOXIN-1-RELATED"/>
    <property type="match status" value="1"/>
</dbReference>
<dbReference type="GO" id="GO:0034599">
    <property type="term" value="P:cellular response to oxidative stress"/>
    <property type="evidence" value="ECO:0007669"/>
    <property type="project" value="TreeGrafter"/>
</dbReference>
<dbReference type="InterPro" id="IPR036249">
    <property type="entry name" value="Thioredoxin-like_sf"/>
</dbReference>
<evidence type="ECO:0000313" key="8">
    <source>
        <dbReference type="Proteomes" id="UP000185783"/>
    </source>
</evidence>
<dbReference type="OrthoDB" id="9814618at2"/>
<comment type="similarity">
    <text evidence="2 5">Belongs to the glutaredoxin family.</text>
</comment>
<evidence type="ECO:0000256" key="5">
    <source>
        <dbReference type="RuleBase" id="RU364065"/>
    </source>
</evidence>
<proteinExistence type="inferred from homology"/>
<keyword evidence="3 5" id="KW-0813">Transport</keyword>
<dbReference type="PROSITE" id="PS51354">
    <property type="entry name" value="GLUTAREDOXIN_2"/>
    <property type="match status" value="1"/>
</dbReference>
<keyword evidence="5" id="KW-0963">Cytoplasm</keyword>
<dbReference type="InterPro" id="IPR014025">
    <property type="entry name" value="Glutaredoxin_subgr"/>
</dbReference>
<dbReference type="GO" id="GO:0045454">
    <property type="term" value="P:cell redox homeostasis"/>
    <property type="evidence" value="ECO:0007669"/>
    <property type="project" value="InterPro"/>
</dbReference>
<keyword evidence="8" id="KW-1185">Reference proteome</keyword>
<dbReference type="CDD" id="cd03418">
    <property type="entry name" value="GRX_GRXb_1_3_like"/>
    <property type="match status" value="1"/>
</dbReference>
<comment type="function">
    <text evidence="1 5">Has a glutathione-disulfide oxidoreductase activity in the presence of NADPH and glutathione reductase. Reduces low molecular weight disulfides and proteins.</text>
</comment>
<feature type="domain" description="Glutaredoxin" evidence="6">
    <location>
        <begin position="4"/>
        <end position="64"/>
    </location>
</feature>
<sequence length="87" mass="9689">MTDVVIYTRDMCGFCTRAKRLLDEKGVAYTEYNCSDDPTFKSEMIRKSNGARTFPQIFVGSEHVGGCDELYGLERRGQLDALLAAGV</sequence>
<dbReference type="InterPro" id="IPR002109">
    <property type="entry name" value="Glutaredoxin"/>
</dbReference>
<dbReference type="PANTHER" id="PTHR45694">
    <property type="entry name" value="GLUTAREDOXIN 2"/>
    <property type="match status" value="1"/>
</dbReference>